<protein>
    <submittedName>
        <fullName evidence="1">Uncharacterized protein</fullName>
    </submittedName>
</protein>
<dbReference type="Gene3D" id="3.40.50.1820">
    <property type="entry name" value="alpha/beta hydrolase"/>
    <property type="match status" value="1"/>
</dbReference>
<gene>
    <name evidence="1" type="ORF">FXB40_26570</name>
</gene>
<sequence length="258" mass="27989">MLPFFFGSNQRRLFGVYETATHYPATGAALLCSSWGREYSNAHRSIRALSKRLCAIGLDTLRFDYYGAGDSGGETVDAQLDGWRADISTALSELKDMSGRPRIAVVGMRLGATLVAQSAQQLSIKADNIILWDPILCGSDYVDSLLDRQNRHDEKSSDPAVSGSSAVAADSELGGLLVSSSFVDGLSSIDLCSRRVMLPSRVLTIFTDGPHRDCEIGSLSKDSSEVATLKAPSPWKDSAEQEEGLPVEVIDRILKWLK</sequence>
<dbReference type="Proteomes" id="UP000324758">
    <property type="component" value="Unassembled WGS sequence"/>
</dbReference>
<name>A0A5D3K923_9BRAD</name>
<dbReference type="SUPFAM" id="SSF53474">
    <property type="entry name" value="alpha/beta-Hydrolases"/>
    <property type="match status" value="1"/>
</dbReference>
<dbReference type="EMBL" id="VSSS01000041">
    <property type="protein sequence ID" value="TYL92013.1"/>
    <property type="molecule type" value="Genomic_DNA"/>
</dbReference>
<dbReference type="OrthoDB" id="249225at2"/>
<organism evidence="1 2">
    <name type="scientific">Bradyrhizobium rifense</name>
    <dbReference type="NCBI Taxonomy" id="515499"/>
    <lineage>
        <taxon>Bacteria</taxon>
        <taxon>Pseudomonadati</taxon>
        <taxon>Pseudomonadota</taxon>
        <taxon>Alphaproteobacteria</taxon>
        <taxon>Hyphomicrobiales</taxon>
        <taxon>Nitrobacteraceae</taxon>
        <taxon>Bradyrhizobium</taxon>
    </lineage>
</organism>
<dbReference type="RefSeq" id="WP_148775086.1">
    <property type="nucleotide sequence ID" value="NZ_VSSS01000041.1"/>
</dbReference>
<accession>A0A5D3K923</accession>
<dbReference type="InterPro" id="IPR029058">
    <property type="entry name" value="AB_hydrolase_fold"/>
</dbReference>
<comment type="caution">
    <text evidence="1">The sequence shown here is derived from an EMBL/GenBank/DDBJ whole genome shotgun (WGS) entry which is preliminary data.</text>
</comment>
<proteinExistence type="predicted"/>
<keyword evidence="2" id="KW-1185">Reference proteome</keyword>
<evidence type="ECO:0000313" key="1">
    <source>
        <dbReference type="EMBL" id="TYL92013.1"/>
    </source>
</evidence>
<evidence type="ECO:0000313" key="2">
    <source>
        <dbReference type="Proteomes" id="UP000324758"/>
    </source>
</evidence>
<dbReference type="AlphaFoldDB" id="A0A5D3K923"/>
<reference evidence="1 2" key="1">
    <citation type="submission" date="2019-08" db="EMBL/GenBank/DDBJ databases">
        <title>Bradyrhizobium hipponensis sp. nov., a rhizobium isolated from a Lupinus angustifolius root nodule in Tunisia.</title>
        <authorList>
            <person name="Off K."/>
            <person name="Rejili M."/>
            <person name="Mars M."/>
            <person name="Brachmann A."/>
            <person name="Marin M."/>
        </authorList>
    </citation>
    <scope>NUCLEOTIDE SEQUENCE [LARGE SCALE GENOMIC DNA]</scope>
    <source>
        <strain evidence="1 2">CTAW71</strain>
    </source>
</reference>